<dbReference type="GeneID" id="59321493"/>
<evidence type="ECO:0000313" key="1">
    <source>
        <dbReference type="EMBL" id="KAF5597723.1"/>
    </source>
</evidence>
<dbReference type="SUPFAM" id="SSF48403">
    <property type="entry name" value="Ankyrin repeat"/>
    <property type="match status" value="1"/>
</dbReference>
<name>A0A8H5UTL2_GIBSU</name>
<proteinExistence type="predicted"/>
<dbReference type="Proteomes" id="UP000547976">
    <property type="component" value="Unassembled WGS sequence"/>
</dbReference>
<accession>A0A8H5UTL2</accession>
<gene>
    <name evidence="1" type="ORF">FSUBG_8373</name>
</gene>
<dbReference type="OrthoDB" id="341259at2759"/>
<dbReference type="RefSeq" id="XP_036536120.1">
    <property type="nucleotide sequence ID" value="XM_036686775.1"/>
</dbReference>
<protein>
    <recommendedName>
        <fullName evidence="3">Ankyrin repeat protein</fullName>
    </recommendedName>
</protein>
<sequence>MLQLLKTAAYFPSNSIEAPAFVDPWSSREDIGNAILEGLKRLQDPPLDDLHPIMYWAVANDYLPLAKECIKVDKSKSILQRRRGEANWLHIAAQHGSSKIIHIISDVGASEMATNQIPAMYLAANRGSRETIEEILKLVHAEGPIQPAHEKAVKILEAIARFEKPGHEETLRHLLEQWCGRKPDNQMTTLELADMSAFGDTFPSVPGTVHEKINNLFRDKPPILRFIANPNYDTPPKLPQCQERSEETLNLYGLIIDTCSCGTYTEKKETIKKIIYDEGPTAIMGKEKHHPPAVS</sequence>
<organism evidence="1 2">
    <name type="scientific">Gibberella subglutinans</name>
    <name type="common">Fusarium subglutinans</name>
    <dbReference type="NCBI Taxonomy" id="42677"/>
    <lineage>
        <taxon>Eukaryota</taxon>
        <taxon>Fungi</taxon>
        <taxon>Dikarya</taxon>
        <taxon>Ascomycota</taxon>
        <taxon>Pezizomycotina</taxon>
        <taxon>Sordariomycetes</taxon>
        <taxon>Hypocreomycetidae</taxon>
        <taxon>Hypocreales</taxon>
        <taxon>Nectriaceae</taxon>
        <taxon>Fusarium</taxon>
        <taxon>Fusarium fujikuroi species complex</taxon>
    </lineage>
</organism>
<dbReference type="Gene3D" id="1.25.40.20">
    <property type="entry name" value="Ankyrin repeat-containing domain"/>
    <property type="match status" value="1"/>
</dbReference>
<evidence type="ECO:0008006" key="3">
    <source>
        <dbReference type="Google" id="ProtNLM"/>
    </source>
</evidence>
<dbReference type="EMBL" id="JAAOAV010000114">
    <property type="protein sequence ID" value="KAF5597723.1"/>
    <property type="molecule type" value="Genomic_DNA"/>
</dbReference>
<dbReference type="InterPro" id="IPR036770">
    <property type="entry name" value="Ankyrin_rpt-contain_sf"/>
</dbReference>
<comment type="caution">
    <text evidence="1">The sequence shown here is derived from an EMBL/GenBank/DDBJ whole genome shotgun (WGS) entry which is preliminary data.</text>
</comment>
<evidence type="ECO:0000313" key="2">
    <source>
        <dbReference type="Proteomes" id="UP000547976"/>
    </source>
</evidence>
<keyword evidence="2" id="KW-1185">Reference proteome</keyword>
<reference evidence="1 2" key="1">
    <citation type="submission" date="2020-05" db="EMBL/GenBank/DDBJ databases">
        <title>Identification and distribution of gene clusters putatively required for synthesis of sphingolipid metabolism inhibitors in phylogenetically diverse species of the filamentous fungus Fusarium.</title>
        <authorList>
            <person name="Kim H.-S."/>
            <person name="Busman M."/>
            <person name="Brown D.W."/>
            <person name="Divon H."/>
            <person name="Uhlig S."/>
            <person name="Proctor R.H."/>
        </authorList>
    </citation>
    <scope>NUCLEOTIDE SEQUENCE [LARGE SCALE GENOMIC DNA]</scope>
    <source>
        <strain evidence="1 2">NRRL 66333</strain>
    </source>
</reference>
<dbReference type="AlphaFoldDB" id="A0A8H5UTL2"/>